<feature type="transmembrane region" description="Helical" evidence="5">
    <location>
        <begin position="99"/>
        <end position="117"/>
    </location>
</feature>
<keyword evidence="5" id="KW-0472">Membrane</keyword>
<feature type="region of interest" description="Disordered" evidence="4">
    <location>
        <begin position="463"/>
        <end position="488"/>
    </location>
</feature>
<evidence type="ECO:0000313" key="6">
    <source>
        <dbReference type="EMBL" id="CCT65210.1"/>
    </source>
</evidence>
<feature type="transmembrane region" description="Helical" evidence="5">
    <location>
        <begin position="396"/>
        <end position="416"/>
    </location>
</feature>
<dbReference type="Gene3D" id="1.20.1250.20">
    <property type="entry name" value="MFS general substrate transporter like domains"/>
    <property type="match status" value="2"/>
</dbReference>
<dbReference type="GO" id="GO:0022857">
    <property type="term" value="F:transmembrane transporter activity"/>
    <property type="evidence" value="ECO:0007669"/>
    <property type="project" value="InterPro"/>
</dbReference>
<dbReference type="PANTHER" id="PTHR43702:SF3">
    <property type="entry name" value="PROTEIN TSGA"/>
    <property type="match status" value="1"/>
</dbReference>
<keyword evidence="5" id="KW-1133">Transmembrane helix</keyword>
<dbReference type="Proteomes" id="UP000016800">
    <property type="component" value="Chromosome III"/>
</dbReference>
<feature type="transmembrane region" description="Helical" evidence="5">
    <location>
        <begin position="337"/>
        <end position="355"/>
    </location>
</feature>
<dbReference type="VEuPathDB" id="FungiDB:FFUJ_02138"/>
<proteinExistence type="predicted"/>
<dbReference type="InterPro" id="IPR036259">
    <property type="entry name" value="MFS_trans_sf"/>
</dbReference>
<dbReference type="Pfam" id="PF07690">
    <property type="entry name" value="MFS_1"/>
    <property type="match status" value="1"/>
</dbReference>
<organism evidence="6 7">
    <name type="scientific">Gibberella fujikuroi (strain CBS 195.34 / IMI 58289 / NRRL A-6831)</name>
    <name type="common">Bakanae and foot rot disease fungus</name>
    <name type="synonym">Fusarium fujikuroi</name>
    <dbReference type="NCBI Taxonomy" id="1279085"/>
    <lineage>
        <taxon>Eukaryota</taxon>
        <taxon>Fungi</taxon>
        <taxon>Dikarya</taxon>
        <taxon>Ascomycota</taxon>
        <taxon>Pezizomycotina</taxon>
        <taxon>Sordariomycetes</taxon>
        <taxon>Hypocreomycetidae</taxon>
        <taxon>Hypocreales</taxon>
        <taxon>Nectriaceae</taxon>
        <taxon>Fusarium</taxon>
        <taxon>Fusarium fujikuroi species complex</taxon>
    </lineage>
</organism>
<feature type="transmembrane region" description="Helical" evidence="5">
    <location>
        <begin position="197"/>
        <end position="216"/>
    </location>
</feature>
<evidence type="ECO:0000256" key="5">
    <source>
        <dbReference type="SAM" id="Phobius"/>
    </source>
</evidence>
<dbReference type="InterPro" id="IPR011701">
    <property type="entry name" value="MFS"/>
</dbReference>
<keyword evidence="2" id="KW-1003">Cell membrane</keyword>
<evidence type="ECO:0000256" key="1">
    <source>
        <dbReference type="ARBA" id="ARBA00004429"/>
    </source>
</evidence>
<feature type="transmembrane region" description="Helical" evidence="5">
    <location>
        <begin position="31"/>
        <end position="51"/>
    </location>
</feature>
<comment type="subcellular location">
    <subcellularLocation>
        <location evidence="1">Cell inner membrane</location>
        <topology evidence="1">Multi-pass membrane protein</topology>
    </subcellularLocation>
</comment>
<protein>
    <submittedName>
        <fullName evidence="6">Related to glucose/galactose transporter</fullName>
    </submittedName>
</protein>
<keyword evidence="7" id="KW-1185">Reference proteome</keyword>
<gene>
    <name evidence="6" type="ORF">FFUJ_02138</name>
</gene>
<dbReference type="GO" id="GO:0005886">
    <property type="term" value="C:plasma membrane"/>
    <property type="evidence" value="ECO:0007669"/>
    <property type="project" value="UniProtKB-SubCell"/>
</dbReference>
<keyword evidence="5" id="KW-0812">Transmembrane</keyword>
<dbReference type="InterPro" id="IPR050375">
    <property type="entry name" value="MFS_TsgA-like"/>
</dbReference>
<dbReference type="STRING" id="1279085.S0DRZ6"/>
<feature type="transmembrane region" description="Helical" evidence="5">
    <location>
        <begin position="271"/>
        <end position="293"/>
    </location>
</feature>
<reference evidence="7" key="1">
    <citation type="journal article" date="2013" name="PLoS Pathog.">
        <title>Deciphering the cryptic genome: genome-wide analyses of the rice pathogen Fusarium fujikuroi reveal complex regulation of secondary metabolism and novel metabolites.</title>
        <authorList>
            <person name="Wiemann P."/>
            <person name="Sieber C.M."/>
            <person name="von Bargen K.W."/>
            <person name="Studt L."/>
            <person name="Niehaus E.M."/>
            <person name="Espino J.J."/>
            <person name="Huss K."/>
            <person name="Michielse C.B."/>
            <person name="Albermann S."/>
            <person name="Wagner D."/>
            <person name="Bergner S.V."/>
            <person name="Connolly L.R."/>
            <person name="Fischer A."/>
            <person name="Reuter G."/>
            <person name="Kleigrewe K."/>
            <person name="Bald T."/>
            <person name="Wingfield B.D."/>
            <person name="Ophir R."/>
            <person name="Freeman S."/>
            <person name="Hippler M."/>
            <person name="Smith K.M."/>
            <person name="Brown D.W."/>
            <person name="Proctor R.H."/>
            <person name="Munsterkotter M."/>
            <person name="Freitag M."/>
            <person name="Humpf H.U."/>
            <person name="Guldener U."/>
            <person name="Tudzynski B."/>
        </authorList>
    </citation>
    <scope>NUCLEOTIDE SEQUENCE [LARGE SCALE GENOMIC DNA]</scope>
    <source>
        <strain evidence="7">CBS 195.34 / IMI 58289 / NRRL A-6831</strain>
    </source>
</reference>
<sequence length="488" mass="53433">MGVRAFFKKRSLKVSDDRVTKAADLTLRESVWPIALVTVLFFLWGFSYGLLDTLNKHFQVTLHIDRARSAGLQAAYFGAYPLASLGHAAWILRHYSYKAVFIWGLSLYAIGALIAIPCIKAKSFGGFCAAIFIIGNGLGSLETAANPFITVCGPPKYAEMRINLSQAFNGIGSVVAPVLGSYVFFNFDDEKALANVQWVYLSIAVFVLLLATLFFFSNIPEITDAGTFSMPQANFKVFKSDTSYLNLDMARQAESSNSDTHDKPLRKQYRLFHASFAQFCYCGAQVGIASMFINYATETRKNTSDSTGSKLFAGAQAAFAVGRFFGVFLMKYFKPRHIFLVFLSMCVIFLCPAITERGDTGIAMLYVVLFFESICFPTIVALGMRGLGRHTKRGSGFIIGGVIGGACVPPLTGVAADRHGTGMAMVVPLAFFVAAWTFPFCVNVLPGYKKGIDAFENTHNEPSSVAEWGEKGSEDEQRHETVVGEVKA</sequence>
<dbReference type="AlphaFoldDB" id="S0DRZ6"/>
<name>S0DRZ6_GIBF5</name>
<evidence type="ECO:0000256" key="2">
    <source>
        <dbReference type="ARBA" id="ARBA00022475"/>
    </source>
</evidence>
<feature type="transmembrane region" description="Helical" evidence="5">
    <location>
        <begin position="422"/>
        <end position="445"/>
    </location>
</feature>
<evidence type="ECO:0000256" key="4">
    <source>
        <dbReference type="SAM" id="MobiDB-lite"/>
    </source>
</evidence>
<feature type="compositionally biased region" description="Basic and acidic residues" evidence="4">
    <location>
        <begin position="468"/>
        <end position="488"/>
    </location>
</feature>
<feature type="transmembrane region" description="Helical" evidence="5">
    <location>
        <begin position="71"/>
        <end position="92"/>
    </location>
</feature>
<dbReference type="SUPFAM" id="SSF103473">
    <property type="entry name" value="MFS general substrate transporter"/>
    <property type="match status" value="1"/>
</dbReference>
<evidence type="ECO:0000256" key="3">
    <source>
        <dbReference type="ARBA" id="ARBA00023180"/>
    </source>
</evidence>
<feature type="transmembrane region" description="Helical" evidence="5">
    <location>
        <begin position="162"/>
        <end position="185"/>
    </location>
</feature>
<feature type="transmembrane region" description="Helical" evidence="5">
    <location>
        <begin position="361"/>
        <end position="384"/>
    </location>
</feature>
<evidence type="ECO:0000313" key="7">
    <source>
        <dbReference type="Proteomes" id="UP000016800"/>
    </source>
</evidence>
<dbReference type="GeneID" id="35395621"/>
<dbReference type="EMBL" id="HF679025">
    <property type="protein sequence ID" value="CCT65210.1"/>
    <property type="molecule type" value="Genomic_DNA"/>
</dbReference>
<dbReference type="RefSeq" id="XP_023427291.1">
    <property type="nucleotide sequence ID" value="XM_023573835.1"/>
</dbReference>
<dbReference type="PANTHER" id="PTHR43702">
    <property type="entry name" value="L-FUCOSE-PROTON SYMPORTER"/>
    <property type="match status" value="1"/>
</dbReference>
<feature type="transmembrane region" description="Helical" evidence="5">
    <location>
        <begin position="313"/>
        <end position="330"/>
    </location>
</feature>
<feature type="transmembrane region" description="Helical" evidence="5">
    <location>
        <begin position="123"/>
        <end position="141"/>
    </location>
</feature>
<dbReference type="HOGENOM" id="CLU_028452_3_1_1"/>
<accession>S0DRZ6</accession>
<keyword evidence="3" id="KW-0325">Glycoprotein</keyword>